<sequence>MKLHIYNIYIGEYKTASHPMAIGSTKKSSAAADNLKNLRMKIMRLKRNLFYSLGVFLLSYAPSVAKAQQSDTLDLGYKKVSVADFNGSAYTITAHELRNLPVTNLTNLLSGLVPGFFLFKPLAEQLTKLLTIG</sequence>
<dbReference type="RefSeq" id="WP_240830630.1">
    <property type="nucleotide sequence ID" value="NZ_JAKWBL010000002.1"/>
</dbReference>
<gene>
    <name evidence="1" type="ORF">MKP09_14170</name>
</gene>
<accession>A0ABS9SKS5</accession>
<comment type="caution">
    <text evidence="1">The sequence shown here is derived from an EMBL/GenBank/DDBJ whole genome shotgun (WGS) entry which is preliminary data.</text>
</comment>
<reference evidence="1 2" key="1">
    <citation type="submission" date="2022-02" db="EMBL/GenBank/DDBJ databases">
        <authorList>
            <person name="Min J."/>
        </authorList>
    </citation>
    <scope>NUCLEOTIDE SEQUENCE [LARGE SCALE GENOMIC DNA]</scope>
    <source>
        <strain evidence="1 2">GR10-1</strain>
    </source>
</reference>
<evidence type="ECO:0000313" key="1">
    <source>
        <dbReference type="EMBL" id="MCH5598968.1"/>
    </source>
</evidence>
<keyword evidence="2" id="KW-1185">Reference proteome</keyword>
<organism evidence="1 2">
    <name type="scientific">Niabella ginsengisoli</name>
    <dbReference type="NCBI Taxonomy" id="522298"/>
    <lineage>
        <taxon>Bacteria</taxon>
        <taxon>Pseudomonadati</taxon>
        <taxon>Bacteroidota</taxon>
        <taxon>Chitinophagia</taxon>
        <taxon>Chitinophagales</taxon>
        <taxon>Chitinophagaceae</taxon>
        <taxon>Niabella</taxon>
    </lineage>
</organism>
<dbReference type="Proteomes" id="UP001202248">
    <property type="component" value="Unassembled WGS sequence"/>
</dbReference>
<name>A0ABS9SKS5_9BACT</name>
<evidence type="ECO:0000313" key="2">
    <source>
        <dbReference type="Proteomes" id="UP001202248"/>
    </source>
</evidence>
<proteinExistence type="predicted"/>
<dbReference type="EMBL" id="JAKWBL010000002">
    <property type="protein sequence ID" value="MCH5598968.1"/>
    <property type="molecule type" value="Genomic_DNA"/>
</dbReference>
<protein>
    <submittedName>
        <fullName evidence="1">Uncharacterized protein</fullName>
    </submittedName>
</protein>